<evidence type="ECO:0000313" key="2">
    <source>
        <dbReference type="EMBL" id="KAL2325946.1"/>
    </source>
</evidence>
<dbReference type="Proteomes" id="UP001603857">
    <property type="component" value="Unassembled WGS sequence"/>
</dbReference>
<proteinExistence type="predicted"/>
<gene>
    <name evidence="2" type="ORF">Fmac_025004</name>
</gene>
<evidence type="ECO:0000256" key="1">
    <source>
        <dbReference type="SAM" id="MobiDB-lite"/>
    </source>
</evidence>
<organism evidence="2 3">
    <name type="scientific">Flemingia macrophylla</name>
    <dbReference type="NCBI Taxonomy" id="520843"/>
    <lineage>
        <taxon>Eukaryota</taxon>
        <taxon>Viridiplantae</taxon>
        <taxon>Streptophyta</taxon>
        <taxon>Embryophyta</taxon>
        <taxon>Tracheophyta</taxon>
        <taxon>Spermatophyta</taxon>
        <taxon>Magnoliopsida</taxon>
        <taxon>eudicotyledons</taxon>
        <taxon>Gunneridae</taxon>
        <taxon>Pentapetalae</taxon>
        <taxon>rosids</taxon>
        <taxon>fabids</taxon>
        <taxon>Fabales</taxon>
        <taxon>Fabaceae</taxon>
        <taxon>Papilionoideae</taxon>
        <taxon>50 kb inversion clade</taxon>
        <taxon>NPAAA clade</taxon>
        <taxon>indigoferoid/millettioid clade</taxon>
        <taxon>Phaseoleae</taxon>
        <taxon>Flemingia</taxon>
    </lineage>
</organism>
<feature type="region of interest" description="Disordered" evidence="1">
    <location>
        <begin position="76"/>
        <end position="169"/>
    </location>
</feature>
<evidence type="ECO:0000313" key="3">
    <source>
        <dbReference type="Proteomes" id="UP001603857"/>
    </source>
</evidence>
<reference evidence="2 3" key="1">
    <citation type="submission" date="2024-08" db="EMBL/GenBank/DDBJ databases">
        <title>Insights into the chromosomal genome structure of Flemingia macrophylla.</title>
        <authorList>
            <person name="Ding Y."/>
            <person name="Zhao Y."/>
            <person name="Bi W."/>
            <person name="Wu M."/>
            <person name="Zhao G."/>
            <person name="Gong Y."/>
            <person name="Li W."/>
            <person name="Zhang P."/>
        </authorList>
    </citation>
    <scope>NUCLEOTIDE SEQUENCE [LARGE SCALE GENOMIC DNA]</scope>
    <source>
        <strain evidence="2">DYQJB</strain>
        <tissue evidence="2">Leaf</tissue>
    </source>
</reference>
<sequence>MAREIHSGQLILGGDPEQLHLVQGPKQGAHGGTDPADDYQNLNDVGRQQLPASTHEQPVRPVTVPNTINLIHVLLLRKQRREDNPPRAAPSVQLRRLQRIVEPHLLRQPVARDQHNGGHKPAHDGRPRLHHRAPGRDGGEPPQQAVADVGHVPVPGQDAFPKESGQGGG</sequence>
<name>A0ABD1LR02_9FABA</name>
<keyword evidence="3" id="KW-1185">Reference proteome</keyword>
<feature type="region of interest" description="Disordered" evidence="1">
    <location>
        <begin position="1"/>
        <end position="42"/>
    </location>
</feature>
<accession>A0ABD1LR02</accession>
<feature type="compositionally biased region" description="Basic and acidic residues" evidence="1">
    <location>
        <begin position="99"/>
        <end position="127"/>
    </location>
</feature>
<comment type="caution">
    <text evidence="2">The sequence shown here is derived from an EMBL/GenBank/DDBJ whole genome shotgun (WGS) entry which is preliminary data.</text>
</comment>
<dbReference type="AlphaFoldDB" id="A0ABD1LR02"/>
<dbReference type="EMBL" id="JBGMDY010000008">
    <property type="protein sequence ID" value="KAL2325946.1"/>
    <property type="molecule type" value="Genomic_DNA"/>
</dbReference>
<protein>
    <submittedName>
        <fullName evidence="2">Uncharacterized protein</fullName>
    </submittedName>
</protein>